<dbReference type="InterPro" id="IPR017441">
    <property type="entry name" value="Protein_kinase_ATP_BS"/>
</dbReference>
<evidence type="ECO:0000259" key="7">
    <source>
        <dbReference type="PROSITE" id="PS50011"/>
    </source>
</evidence>
<dbReference type="GO" id="GO:0004674">
    <property type="term" value="F:protein serine/threonine kinase activity"/>
    <property type="evidence" value="ECO:0007669"/>
    <property type="project" value="UniProtKB-KW"/>
</dbReference>
<dbReference type="InterPro" id="IPR001680">
    <property type="entry name" value="WD40_rpt"/>
</dbReference>
<feature type="region of interest" description="Disordered" evidence="6">
    <location>
        <begin position="1"/>
        <end position="79"/>
    </location>
</feature>
<dbReference type="CDD" id="cd00200">
    <property type="entry name" value="WD40"/>
    <property type="match status" value="3"/>
</dbReference>
<dbReference type="SUPFAM" id="SSF56112">
    <property type="entry name" value="Protein kinase-like (PK-like)"/>
    <property type="match status" value="1"/>
</dbReference>
<dbReference type="Gene3D" id="1.25.40.10">
    <property type="entry name" value="Tetratricopeptide repeat domain"/>
    <property type="match status" value="1"/>
</dbReference>
<evidence type="ECO:0000256" key="1">
    <source>
        <dbReference type="ARBA" id="ARBA00022574"/>
    </source>
</evidence>
<keyword evidence="5" id="KW-0067">ATP-binding</keyword>
<feature type="domain" description="Protein kinase" evidence="7">
    <location>
        <begin position="137"/>
        <end position="421"/>
    </location>
</feature>
<dbReference type="PROSITE" id="PS50082">
    <property type="entry name" value="WD_REPEATS_2"/>
    <property type="match status" value="21"/>
</dbReference>
<keyword evidence="1 3" id="KW-0853">WD repeat</keyword>
<dbReference type="PROSITE" id="PS50005">
    <property type="entry name" value="TPR"/>
    <property type="match status" value="1"/>
</dbReference>
<feature type="repeat" description="WD" evidence="3">
    <location>
        <begin position="877"/>
        <end position="918"/>
    </location>
</feature>
<dbReference type="SMART" id="SM00028">
    <property type="entry name" value="TPR"/>
    <property type="match status" value="2"/>
</dbReference>
<dbReference type="InterPro" id="IPR020472">
    <property type="entry name" value="WD40_PAC1"/>
</dbReference>
<dbReference type="Gene3D" id="2.130.10.10">
    <property type="entry name" value="YVTN repeat-like/Quinoprotein amine dehydrogenase"/>
    <property type="match status" value="6"/>
</dbReference>
<dbReference type="InterPro" id="IPR011009">
    <property type="entry name" value="Kinase-like_dom_sf"/>
</dbReference>
<dbReference type="HOGENOM" id="CLU_243634_0_0_0"/>
<evidence type="ECO:0000313" key="9">
    <source>
        <dbReference type="Proteomes" id="UP000030700"/>
    </source>
</evidence>
<dbReference type="Gene3D" id="3.30.200.20">
    <property type="entry name" value="Phosphorylase Kinase, domain 1"/>
    <property type="match status" value="1"/>
</dbReference>
<feature type="repeat" description="WD" evidence="3">
    <location>
        <begin position="1552"/>
        <end position="1586"/>
    </location>
</feature>
<dbReference type="InterPro" id="IPR011047">
    <property type="entry name" value="Quinoprotein_ADH-like_sf"/>
</dbReference>
<dbReference type="PROSITE" id="PS00107">
    <property type="entry name" value="PROTEIN_KINASE_ATP"/>
    <property type="match status" value="1"/>
</dbReference>
<dbReference type="InterPro" id="IPR019775">
    <property type="entry name" value="WD40_repeat_CS"/>
</dbReference>
<feature type="repeat" description="WD" evidence="3">
    <location>
        <begin position="1468"/>
        <end position="1509"/>
    </location>
</feature>
<feature type="repeat" description="WD" evidence="3">
    <location>
        <begin position="833"/>
        <end position="874"/>
    </location>
</feature>
<feature type="repeat" description="WD" evidence="3">
    <location>
        <begin position="797"/>
        <end position="831"/>
    </location>
</feature>
<keyword evidence="4" id="KW-0802">TPR repeat</keyword>
<feature type="repeat" description="WD" evidence="3">
    <location>
        <begin position="1132"/>
        <end position="1173"/>
    </location>
</feature>
<dbReference type="InterPro" id="IPR036322">
    <property type="entry name" value="WD40_repeat_dom_sf"/>
</dbReference>
<evidence type="ECO:0000256" key="3">
    <source>
        <dbReference type="PROSITE-ProRule" id="PRU00221"/>
    </source>
</evidence>
<dbReference type="PROSITE" id="PS00678">
    <property type="entry name" value="WD_REPEATS_1"/>
    <property type="match status" value="13"/>
</dbReference>
<feature type="region of interest" description="Disordered" evidence="6">
    <location>
        <begin position="291"/>
        <end position="332"/>
    </location>
</feature>
<keyword evidence="9" id="KW-1185">Reference proteome</keyword>
<feature type="repeat" description="WD" evidence="3">
    <location>
        <begin position="1090"/>
        <end position="1131"/>
    </location>
</feature>
<feature type="repeat" description="WD" evidence="3">
    <location>
        <begin position="1510"/>
        <end position="1551"/>
    </location>
</feature>
<dbReference type="STRING" id="1499966.U14_01224"/>
<feature type="repeat" description="WD" evidence="3">
    <location>
        <begin position="1384"/>
        <end position="1425"/>
    </location>
</feature>
<dbReference type="InterPro" id="IPR011990">
    <property type="entry name" value="TPR-like_helical_dom_sf"/>
</dbReference>
<dbReference type="Pfam" id="PF25173">
    <property type="entry name" value="Beta-prop_WDR3_1st"/>
    <property type="match status" value="1"/>
</dbReference>
<feature type="repeat" description="WD" evidence="3">
    <location>
        <begin position="1300"/>
        <end position="1341"/>
    </location>
</feature>
<dbReference type="PANTHER" id="PTHR19848:SF8">
    <property type="entry name" value="F-BOX AND WD REPEAT DOMAIN CONTAINING 7"/>
    <property type="match status" value="1"/>
</dbReference>
<dbReference type="SMART" id="SM00320">
    <property type="entry name" value="WD40"/>
    <property type="match status" value="21"/>
</dbReference>
<dbReference type="PROSITE" id="PS50294">
    <property type="entry name" value="WD_REPEATS_REGION"/>
    <property type="match status" value="19"/>
</dbReference>
<dbReference type="SUPFAM" id="SSF50978">
    <property type="entry name" value="WD40 repeat-like"/>
    <property type="match status" value="1"/>
</dbReference>
<gene>
    <name evidence="8" type="ORF">U14_01224</name>
</gene>
<feature type="repeat" description="TPR" evidence="4">
    <location>
        <begin position="547"/>
        <end position="580"/>
    </location>
</feature>
<feature type="repeat" description="WD" evidence="3">
    <location>
        <begin position="613"/>
        <end position="646"/>
    </location>
</feature>
<feature type="repeat" description="WD" evidence="3">
    <location>
        <begin position="655"/>
        <end position="696"/>
    </location>
</feature>
<name>A0A0S6VVT2_9BACT</name>
<feature type="repeat" description="WD" evidence="3">
    <location>
        <begin position="697"/>
        <end position="738"/>
    </location>
</feature>
<feature type="binding site" evidence="5">
    <location>
        <position position="166"/>
    </location>
    <ligand>
        <name>ATP</name>
        <dbReference type="ChEBI" id="CHEBI:30616"/>
    </ligand>
</feature>
<keyword evidence="8" id="KW-0723">Serine/threonine-protein kinase</keyword>
<feature type="repeat" description="WD" evidence="3">
    <location>
        <begin position="1174"/>
        <end position="1215"/>
    </location>
</feature>
<feature type="repeat" description="WD" evidence="3">
    <location>
        <begin position="739"/>
        <end position="780"/>
    </location>
</feature>
<keyword evidence="8" id="KW-0418">Kinase</keyword>
<keyword evidence="8" id="KW-0808">Transferase</keyword>
<dbReference type="Pfam" id="PF00400">
    <property type="entry name" value="WD40"/>
    <property type="match status" value="15"/>
</dbReference>
<feature type="compositionally biased region" description="Polar residues" evidence="6">
    <location>
        <begin position="36"/>
        <end position="51"/>
    </location>
</feature>
<dbReference type="PANTHER" id="PTHR19848">
    <property type="entry name" value="WD40 REPEAT PROTEIN"/>
    <property type="match status" value="1"/>
</dbReference>
<evidence type="ECO:0000256" key="2">
    <source>
        <dbReference type="ARBA" id="ARBA00022737"/>
    </source>
</evidence>
<dbReference type="InterPro" id="IPR019734">
    <property type="entry name" value="TPR_rpt"/>
</dbReference>
<protein>
    <submittedName>
        <fullName evidence="8">Serine/threonine protein kinase with WD40 repeats</fullName>
    </submittedName>
</protein>
<proteinExistence type="predicted"/>
<feature type="repeat" description="WD" evidence="3">
    <location>
        <begin position="922"/>
        <end position="963"/>
    </location>
</feature>
<dbReference type="PROSITE" id="PS50011">
    <property type="entry name" value="PROTEIN_KINASE_DOM"/>
    <property type="match status" value="1"/>
</dbReference>
<dbReference type="InterPro" id="IPR000719">
    <property type="entry name" value="Prot_kinase_dom"/>
</dbReference>
<dbReference type="Pfam" id="PF00069">
    <property type="entry name" value="Pkinase"/>
    <property type="match status" value="1"/>
</dbReference>
<feature type="repeat" description="WD" evidence="3">
    <location>
        <begin position="1048"/>
        <end position="1089"/>
    </location>
</feature>
<dbReference type="SUPFAM" id="SSF50998">
    <property type="entry name" value="Quinoprotein alcohol dehydrogenase-like"/>
    <property type="match status" value="2"/>
</dbReference>
<feature type="compositionally biased region" description="Basic and acidic residues" evidence="6">
    <location>
        <begin position="14"/>
        <end position="29"/>
    </location>
</feature>
<feature type="compositionally biased region" description="Basic and acidic residues" evidence="6">
    <location>
        <begin position="291"/>
        <end position="308"/>
    </location>
</feature>
<accession>A0A0S6VVT2</accession>
<feature type="compositionally biased region" description="Low complexity" evidence="6">
    <location>
        <begin position="62"/>
        <end position="76"/>
    </location>
</feature>
<dbReference type="Proteomes" id="UP000030700">
    <property type="component" value="Unassembled WGS sequence"/>
</dbReference>
<feature type="repeat" description="WD" evidence="3">
    <location>
        <begin position="1426"/>
        <end position="1467"/>
    </location>
</feature>
<dbReference type="PRINTS" id="PR00320">
    <property type="entry name" value="GPROTEINBRPT"/>
</dbReference>
<keyword evidence="5" id="KW-0547">Nucleotide-binding</keyword>
<feature type="repeat" description="WD" evidence="3">
    <location>
        <begin position="964"/>
        <end position="1005"/>
    </location>
</feature>
<feature type="repeat" description="WD" evidence="3">
    <location>
        <begin position="1342"/>
        <end position="1383"/>
    </location>
</feature>
<keyword evidence="2" id="KW-0677">Repeat</keyword>
<dbReference type="EMBL" id="DF820455">
    <property type="protein sequence ID" value="GAK49999.1"/>
    <property type="molecule type" value="Genomic_DNA"/>
</dbReference>
<dbReference type="InterPro" id="IPR015943">
    <property type="entry name" value="WD40/YVTN_repeat-like_dom_sf"/>
</dbReference>
<reference evidence="8" key="1">
    <citation type="journal article" date="2015" name="PeerJ">
        <title>First genomic representation of candidate bacterial phylum KSB3 points to enhanced environmental sensing as a trigger of wastewater bulking.</title>
        <authorList>
            <person name="Sekiguchi Y."/>
            <person name="Ohashi A."/>
            <person name="Parks D.H."/>
            <person name="Yamauchi T."/>
            <person name="Tyson G.W."/>
            <person name="Hugenholtz P."/>
        </authorList>
    </citation>
    <scope>NUCLEOTIDE SEQUENCE [LARGE SCALE GENOMIC DNA]</scope>
</reference>
<dbReference type="Gene3D" id="1.10.510.10">
    <property type="entry name" value="Transferase(Phosphotransferase) domain 1"/>
    <property type="match status" value="1"/>
</dbReference>
<dbReference type="GO" id="GO:0005524">
    <property type="term" value="F:ATP binding"/>
    <property type="evidence" value="ECO:0007669"/>
    <property type="project" value="UniProtKB-UniRule"/>
</dbReference>
<organism evidence="8">
    <name type="scientific">Candidatus Moduliflexus flocculans</name>
    <dbReference type="NCBI Taxonomy" id="1499966"/>
    <lineage>
        <taxon>Bacteria</taxon>
        <taxon>Candidatus Moduliflexota</taxon>
        <taxon>Candidatus Moduliflexia</taxon>
        <taxon>Candidatus Moduliflexales</taxon>
        <taxon>Candidatus Moduliflexaceae</taxon>
    </lineage>
</organism>
<evidence type="ECO:0000256" key="5">
    <source>
        <dbReference type="PROSITE-ProRule" id="PRU10141"/>
    </source>
</evidence>
<dbReference type="SMART" id="SM00220">
    <property type="entry name" value="S_TKc"/>
    <property type="match status" value="1"/>
</dbReference>
<feature type="repeat" description="WD" evidence="3">
    <location>
        <begin position="1006"/>
        <end position="1047"/>
    </location>
</feature>
<sequence>MNSQAKGEIMPKQPGHDEKKQQPDAEHTITKPSPPGQDQTLSQAQNGQASAPFTADAKKPASQDQANASPPQQPAQGEQTLTAGAALREIAQSKHVVTFTKRGTISDPTLTHASRAAVPQFAEKVNWDIGDVIEGRFEVIEIIGQGGMGIVYRVNHREWKMEMAVKMPLAYLVADEASKARFIREAQTWVDLGLHPNIVQCWYVREIGGVPRVFMDYIEGGSLKDWIRLGKVKPGEWDKILDLVIQACDGLGYAHERGVEVHRDVKPGNMLLTNKGDLLVTDFGIVKRAGTEEAAPKKNKSTEAKPRTGQDITETGSELGTPEYGAPEQWGGAKNADRRADIYALGVILYELSCGRRPFDDGSHTEPVHVIIGRHLSMAAPSPKIFNPDIPDALAEIILRCLDKDPNKRPESMTDLRHELARIHREIIGKNYRRLIPQAADLRSDALNNRAVSFLDLNKEADAFSSWNEALKLDAYHPESLYNRTLLDWRACKLTDDDVIRQLEEAKHVTKRSSVYLGFIHLERAAADEAEQEFLSALEDQELRNNAPVWRALGDARLAQENYAGAEHAYQQVLDLVPRDKESLEHQRLAQARSRVRNEKVTFSWQHCCRAFESGHHGPVTSVAISSDGHYAVSGGEDKTIRLWNLITHECQWVFRGHEDAVLCVAITQDNHYVVSGSRDKTVRLWDVSSGKFVKSFRGHTDWVTVLKVAPDGRRAVSGSRDRTLRQWEIPTGKCFWTSEKFSNEINTLAITPDGRFALSGHEEENLYLWDLTTGKRTERKYYGASLETLGLFSTVVSALTIAPDGSFAVAGHRNASMQLWDVKSGQELQRLKGGHDEAITSIAVTGDNRHIISASTDATLCLWDLQLEKNAHVWTFEGHREAITGIDISKETQTVISGSRDATVKLWNPTTRENFWTFWEDHGHTDVVTAVEFGLNGRFLVSASLDMSLRLWDVESAKCLRTYEGHVKEVTCLAVTPDGRMAVSGGKDEVVLLWELGTARCFLTFKGHEGNVTAVTMTPDGQFLVSGGEDRTVRLWSLKTGKLLRTLSGHAGSITSLSITPDGRFVVSGSHDRTLRLWNLSTGNSVRVFAGHNERINSVYVLSDARFALSGSHDNTIRLWHLGTGKCARIFSGHKDGVNGVVATVDRRYLISGADDHTVRLWELATAKCLRTFKGHKDSVTSVAITPDGRYAASGSRDASLKLWDLDVSNAERYDAALQVSRQQNHGELQILTERFQKLMEWAKTAWEHGKTTAAYRYLLQARSTPGYERAPETLALSAIIGKVLPRKRLRGEWEVWVAKEHHGTVTGIAVTPDGHIAVSSSADMTLRAWEIETGKFLQLFDGHWLAVNAVAITPDNRFVASGSEDTALRLWDIRSGRCLRTYEGHQQDVSAVTVSPDGRHLLSGSADGTIRVWNPASTKCLQIIKGHRDRVSAVGMTADRRYLFSGGEDRSVRLWDKANGKMLQLFKGHKQRVNAVIATPDSHYLISASSDGTLRLWNIETNKCVLVLKGHEGEVLSVTMTPDGRFLFSGGDDKTVRLWDLVSGQNIWTFRGHKKSVTAISITPDGRFLLSGSEDQTLRAYELDWELDTSEQAVTLGDDHEKVVQSTGVFQRLTALFQTGKHA</sequence>
<dbReference type="CDD" id="cd14014">
    <property type="entry name" value="STKc_PknB_like"/>
    <property type="match status" value="1"/>
</dbReference>
<evidence type="ECO:0000256" key="4">
    <source>
        <dbReference type="PROSITE-ProRule" id="PRU00339"/>
    </source>
</evidence>
<evidence type="ECO:0000256" key="6">
    <source>
        <dbReference type="SAM" id="MobiDB-lite"/>
    </source>
</evidence>
<evidence type="ECO:0000313" key="8">
    <source>
        <dbReference type="EMBL" id="GAK49999.1"/>
    </source>
</evidence>
<dbReference type="SUPFAM" id="SSF48452">
    <property type="entry name" value="TPR-like"/>
    <property type="match status" value="1"/>
</dbReference>